<evidence type="ECO:0000256" key="1">
    <source>
        <dbReference type="ARBA" id="ARBA00007125"/>
    </source>
</evidence>
<name>A0A9D2IFH3_9FIRM</name>
<dbReference type="AlphaFoldDB" id="A0A9D2IFH3"/>
<dbReference type="EMBL" id="DXCH01000023">
    <property type="protein sequence ID" value="HIZ06448.1"/>
    <property type="molecule type" value="Genomic_DNA"/>
</dbReference>
<gene>
    <name evidence="3" type="ORF">IAA08_00760</name>
</gene>
<dbReference type="PANTHER" id="PTHR30005:SF0">
    <property type="entry name" value="RETROGRADE REGULATION PROTEIN 2"/>
    <property type="match status" value="1"/>
</dbReference>
<dbReference type="InterPro" id="IPR043129">
    <property type="entry name" value="ATPase_NBD"/>
</dbReference>
<comment type="similarity">
    <text evidence="1">Belongs to the GppA/Ppx family.</text>
</comment>
<dbReference type="InterPro" id="IPR050273">
    <property type="entry name" value="GppA/Ppx_hydrolase"/>
</dbReference>
<proteinExistence type="inferred from homology"/>
<comment type="caution">
    <text evidence="3">The sequence shown here is derived from an EMBL/GenBank/DDBJ whole genome shotgun (WGS) entry which is preliminary data.</text>
</comment>
<protein>
    <submittedName>
        <fullName evidence="3">Phosphatase</fullName>
    </submittedName>
</protein>
<sequence>MKYAVIDVGSNTVRLSVYRVENKKFEQLFTVKETVGLAGYIKEKKMSEEGMEQAARTLNRFKRILNQFDIDRVWVFATASLRNIKNSEETVKYILENTGYHIEILSGRDEAMYDFFGVRSQYDITEGLIFDIGGGSTEIITCENREPCVFESVGIGALNLYYDCVSKIIPGKKEIECIQRKIRKELKTLFGCEICLKKFKTEEIIGVGGSIRALLKIVNLYYKKEARNRTITVKELNEILELALEKNKKLQRMILKACPERVHTLIPGMLIAKNIAEKTKCRSIFVSRCGVREGYLYKKMLA</sequence>
<reference evidence="3" key="2">
    <citation type="submission" date="2021-04" db="EMBL/GenBank/DDBJ databases">
        <authorList>
            <person name="Gilroy R."/>
        </authorList>
    </citation>
    <scope>NUCLEOTIDE SEQUENCE</scope>
    <source>
        <strain evidence="3">CHK192-9172</strain>
    </source>
</reference>
<organism evidence="3 4">
    <name type="scientific">Candidatus Eubacterium avistercoris</name>
    <dbReference type="NCBI Taxonomy" id="2838567"/>
    <lineage>
        <taxon>Bacteria</taxon>
        <taxon>Bacillati</taxon>
        <taxon>Bacillota</taxon>
        <taxon>Clostridia</taxon>
        <taxon>Eubacteriales</taxon>
        <taxon>Eubacteriaceae</taxon>
        <taxon>Eubacterium</taxon>
    </lineage>
</organism>
<evidence type="ECO:0000259" key="2">
    <source>
        <dbReference type="Pfam" id="PF02541"/>
    </source>
</evidence>
<dbReference type="Gene3D" id="3.30.420.40">
    <property type="match status" value="1"/>
</dbReference>
<evidence type="ECO:0000313" key="4">
    <source>
        <dbReference type="Proteomes" id="UP000824024"/>
    </source>
</evidence>
<evidence type="ECO:0000313" key="3">
    <source>
        <dbReference type="EMBL" id="HIZ06448.1"/>
    </source>
</evidence>
<dbReference type="Gene3D" id="3.30.420.150">
    <property type="entry name" value="Exopolyphosphatase. Domain 2"/>
    <property type="match status" value="1"/>
</dbReference>
<reference evidence="3" key="1">
    <citation type="journal article" date="2021" name="PeerJ">
        <title>Extensive microbial diversity within the chicken gut microbiome revealed by metagenomics and culture.</title>
        <authorList>
            <person name="Gilroy R."/>
            <person name="Ravi A."/>
            <person name="Getino M."/>
            <person name="Pursley I."/>
            <person name="Horton D.L."/>
            <person name="Alikhan N.F."/>
            <person name="Baker D."/>
            <person name="Gharbi K."/>
            <person name="Hall N."/>
            <person name="Watson M."/>
            <person name="Adriaenssens E.M."/>
            <person name="Foster-Nyarko E."/>
            <person name="Jarju S."/>
            <person name="Secka A."/>
            <person name="Antonio M."/>
            <person name="Oren A."/>
            <person name="Chaudhuri R.R."/>
            <person name="La Ragione R."/>
            <person name="Hildebrand F."/>
            <person name="Pallen M.J."/>
        </authorList>
    </citation>
    <scope>NUCLEOTIDE SEQUENCE</scope>
    <source>
        <strain evidence="3">CHK192-9172</strain>
    </source>
</reference>
<dbReference type="Pfam" id="PF02541">
    <property type="entry name" value="Ppx-GppA"/>
    <property type="match status" value="1"/>
</dbReference>
<dbReference type="InterPro" id="IPR003695">
    <property type="entry name" value="Ppx_GppA_N"/>
</dbReference>
<dbReference type="PANTHER" id="PTHR30005">
    <property type="entry name" value="EXOPOLYPHOSPHATASE"/>
    <property type="match status" value="1"/>
</dbReference>
<accession>A0A9D2IFH3</accession>
<feature type="domain" description="Ppx/GppA phosphatase N-terminal" evidence="2">
    <location>
        <begin position="17"/>
        <end position="301"/>
    </location>
</feature>
<dbReference type="CDD" id="cd24052">
    <property type="entry name" value="ASKHA_NBD_HpPPX-GppA-like"/>
    <property type="match status" value="1"/>
</dbReference>
<dbReference type="Proteomes" id="UP000824024">
    <property type="component" value="Unassembled WGS sequence"/>
</dbReference>
<dbReference type="SUPFAM" id="SSF53067">
    <property type="entry name" value="Actin-like ATPase domain"/>
    <property type="match status" value="2"/>
</dbReference>